<comment type="subunit">
    <text evidence="4">Part of the 50S ribosomal subunit. Contacts protein L32.</text>
</comment>
<dbReference type="RefSeq" id="WP_304515304.1">
    <property type="nucleotide sequence ID" value="NZ_JAOSID010000004.1"/>
</dbReference>
<organism evidence="6 7">
    <name type="scientific">Candidatus Phytoplasma melaleucae</name>
    <dbReference type="NCBI Taxonomy" id="2982630"/>
    <lineage>
        <taxon>Bacteria</taxon>
        <taxon>Bacillati</taxon>
        <taxon>Mycoplasmatota</taxon>
        <taxon>Mollicutes</taxon>
        <taxon>Acholeplasmatales</taxon>
        <taxon>Acholeplasmataceae</taxon>
        <taxon>Candidatus Phytoplasma</taxon>
    </lineage>
</organism>
<sequence length="118" mass="13615">MSYSKLRRNTPQRKSLLRSLVSDLIIHEQIITTLSKAKELRKIVEKAITLGKKNTLFAKRRALLLFFNEKVTPNQTVLQKLFNEISTKYHARIGGYTRIIKTEFRRGDSAPMAIISLV</sequence>
<evidence type="ECO:0000256" key="1">
    <source>
        <dbReference type="ARBA" id="ARBA00008777"/>
    </source>
</evidence>
<dbReference type="EMBL" id="JAOSID010000004">
    <property type="protein sequence ID" value="MDO8168100.1"/>
    <property type="molecule type" value="Genomic_DNA"/>
</dbReference>
<dbReference type="HAMAP" id="MF_01368">
    <property type="entry name" value="Ribosomal_bL17"/>
    <property type="match status" value="1"/>
</dbReference>
<name>A0ABT9DFI6_9MOLU</name>
<keyword evidence="7" id="KW-1185">Reference proteome</keyword>
<evidence type="ECO:0000256" key="2">
    <source>
        <dbReference type="ARBA" id="ARBA00022980"/>
    </source>
</evidence>
<dbReference type="Pfam" id="PF01196">
    <property type="entry name" value="Ribosomal_L17"/>
    <property type="match status" value="1"/>
</dbReference>
<evidence type="ECO:0000256" key="3">
    <source>
        <dbReference type="ARBA" id="ARBA00023274"/>
    </source>
</evidence>
<evidence type="ECO:0000313" key="6">
    <source>
        <dbReference type="EMBL" id="MDO8168100.1"/>
    </source>
</evidence>
<dbReference type="GO" id="GO:0005840">
    <property type="term" value="C:ribosome"/>
    <property type="evidence" value="ECO:0007669"/>
    <property type="project" value="UniProtKB-KW"/>
</dbReference>
<dbReference type="Proteomes" id="UP001172036">
    <property type="component" value="Unassembled WGS sequence"/>
</dbReference>
<dbReference type="PANTHER" id="PTHR14413">
    <property type="entry name" value="RIBOSOMAL PROTEIN L17"/>
    <property type="match status" value="1"/>
</dbReference>
<reference evidence="6 7" key="1">
    <citation type="journal article" date="2023" name="Int. J. Syst. Evol. Microbiol.">
        <title>The observation of taxonomic boundaries for the 16SrII and 16SrXXV phytoplasmas using genome-based delimitation.</title>
        <authorList>
            <person name="Rodrigues Jardim B."/>
            <person name="Tran-Nguyen L.T.T."/>
            <person name="Gambley C."/>
            <person name="Al-Sadi A.M."/>
            <person name="Al-Subhi A.M."/>
            <person name="Foissac X."/>
            <person name="Salar P."/>
            <person name="Cai H."/>
            <person name="Yang J.Y."/>
            <person name="Davis R."/>
            <person name="Jones L."/>
            <person name="Rodoni B."/>
            <person name="Constable F.E."/>
        </authorList>
    </citation>
    <scope>NUCLEOTIDE SEQUENCE [LARGE SCALE GENOMIC DNA]</scope>
    <source>
        <strain evidence="6">BAWM-155c</strain>
    </source>
</reference>
<dbReference type="InterPro" id="IPR036373">
    <property type="entry name" value="Ribosomal_bL17_sf"/>
</dbReference>
<evidence type="ECO:0000313" key="7">
    <source>
        <dbReference type="Proteomes" id="UP001172036"/>
    </source>
</evidence>
<dbReference type="PANTHER" id="PTHR14413:SF16">
    <property type="entry name" value="LARGE RIBOSOMAL SUBUNIT PROTEIN BL17M"/>
    <property type="match status" value="1"/>
</dbReference>
<protein>
    <recommendedName>
        <fullName evidence="4">Large ribosomal subunit protein bL17</fullName>
    </recommendedName>
</protein>
<evidence type="ECO:0000256" key="4">
    <source>
        <dbReference type="HAMAP-Rule" id="MF_01368"/>
    </source>
</evidence>
<keyword evidence="2 4" id="KW-0689">Ribosomal protein</keyword>
<comment type="caution">
    <text evidence="6">The sequence shown here is derived from an EMBL/GenBank/DDBJ whole genome shotgun (WGS) entry which is preliminary data.</text>
</comment>
<gene>
    <name evidence="4 6" type="primary">rplQ</name>
    <name evidence="6" type="ORF">OC680_01210</name>
</gene>
<dbReference type="NCBIfam" id="TIGR00059">
    <property type="entry name" value="L17"/>
    <property type="match status" value="1"/>
</dbReference>
<accession>A0ABT9DFI6</accession>
<dbReference type="SUPFAM" id="SSF64263">
    <property type="entry name" value="Prokaryotic ribosomal protein L17"/>
    <property type="match status" value="1"/>
</dbReference>
<comment type="similarity">
    <text evidence="1 4 5">Belongs to the bacterial ribosomal protein bL17 family.</text>
</comment>
<evidence type="ECO:0000256" key="5">
    <source>
        <dbReference type="RuleBase" id="RU000660"/>
    </source>
</evidence>
<dbReference type="InterPro" id="IPR000456">
    <property type="entry name" value="Ribosomal_bL17"/>
</dbReference>
<keyword evidence="3 4" id="KW-0687">Ribonucleoprotein</keyword>
<proteinExistence type="inferred from homology"/>
<dbReference type="Gene3D" id="3.90.1030.10">
    <property type="entry name" value="Ribosomal protein L17"/>
    <property type="match status" value="1"/>
</dbReference>